<dbReference type="PROSITE" id="PS51440">
    <property type="entry name" value="TIM_2"/>
    <property type="match status" value="1"/>
</dbReference>
<dbReference type="HAMAP" id="MF_00147_B">
    <property type="entry name" value="TIM_B"/>
    <property type="match status" value="1"/>
</dbReference>
<dbReference type="STRING" id="216142.LT40_13165"/>
<evidence type="ECO:0000256" key="8">
    <source>
        <dbReference type="HAMAP-Rule" id="MF_00147"/>
    </source>
</evidence>
<comment type="pathway">
    <text evidence="2">Carbohydrate metabolism; erythritol degradation.</text>
</comment>
<dbReference type="Proteomes" id="UP000029499">
    <property type="component" value="Chromosome"/>
</dbReference>
<accession>A0A089YRM4</accession>
<name>A0A089YRM4_9PSED</name>
<dbReference type="PROSITE" id="PS00171">
    <property type="entry name" value="TIM_1"/>
    <property type="match status" value="1"/>
</dbReference>
<sequence>MRRPMVAGNWKMHGTRASVAELLEGLSDQSLPDSVEVAVFPPLLFIDRVVEGLQNGKIAVGAQNCAVQAEQGALTGETASSQLVDAGCSLVLVGHSERRQVIGEGEQQLIEKFRAAQAAGLTPVLCIGETLEEREAGQTLNIVGSQLGSVIAALGIEAFTHAVIAYEPVWAIGTGLTATPQQAQDVHAAIRAQLTAADAKVAQAVRLLYGGSVKAANAAELFGMPDIDGGLIGGASLNADDFGAICRAAGN</sequence>
<comment type="pathway">
    <text evidence="8 9">Carbohydrate biosynthesis; gluconeogenesis.</text>
</comment>
<reference evidence="10 11" key="1">
    <citation type="journal article" date="2015" name="J. Biotechnol.">
        <title>Complete genome sequence of Pseudomonas rhizosphaerae IH5T (=DSM 16299T), a phosphate-solubilizing rhizobacterium for bacterial biofertilizer.</title>
        <authorList>
            <person name="Kwak Y."/>
            <person name="Jung B.K."/>
            <person name="Shin J.H."/>
        </authorList>
    </citation>
    <scope>NUCLEOTIDE SEQUENCE [LARGE SCALE GENOMIC DNA]</scope>
    <source>
        <strain evidence="10">DSM 16299</strain>
    </source>
</reference>
<keyword evidence="7 8" id="KW-0413">Isomerase</keyword>
<dbReference type="OrthoDB" id="9809429at2"/>
<feature type="active site" description="Electrophile" evidence="8">
    <location>
        <position position="95"/>
    </location>
</feature>
<feature type="active site" description="Proton acceptor" evidence="8">
    <location>
        <position position="167"/>
    </location>
</feature>
<evidence type="ECO:0000256" key="4">
    <source>
        <dbReference type="ARBA" id="ARBA00022432"/>
    </source>
</evidence>
<feature type="binding site" evidence="8">
    <location>
        <begin position="233"/>
        <end position="234"/>
    </location>
    <ligand>
        <name>substrate</name>
    </ligand>
</feature>
<keyword evidence="11" id="KW-1185">Reference proteome</keyword>
<protein>
    <recommendedName>
        <fullName evidence="8 9">Triosephosphate isomerase</fullName>
        <shortName evidence="8">TIM</shortName>
        <shortName evidence="8">TPI</shortName>
        <ecNumber evidence="8 9">5.3.1.1</ecNumber>
    </recommendedName>
    <alternativeName>
        <fullName evidence="8">Triose-phosphate isomerase</fullName>
    </alternativeName>
</protein>
<evidence type="ECO:0000313" key="11">
    <source>
        <dbReference type="Proteomes" id="UP000029499"/>
    </source>
</evidence>
<evidence type="ECO:0000256" key="2">
    <source>
        <dbReference type="ARBA" id="ARBA00004939"/>
    </source>
</evidence>
<dbReference type="UniPathway" id="UPA00138"/>
<dbReference type="InterPro" id="IPR000652">
    <property type="entry name" value="Triosephosphate_isomerase"/>
</dbReference>
<comment type="pathway">
    <text evidence="1 8 9">Carbohydrate degradation; glycolysis; D-glyceraldehyde 3-phosphate from glycerone phosphate: step 1/1.</text>
</comment>
<dbReference type="NCBIfam" id="TIGR00419">
    <property type="entry name" value="tim"/>
    <property type="match status" value="1"/>
</dbReference>
<dbReference type="GO" id="GO:0005829">
    <property type="term" value="C:cytosol"/>
    <property type="evidence" value="ECO:0007669"/>
    <property type="project" value="TreeGrafter"/>
</dbReference>
<dbReference type="GO" id="GO:0046166">
    <property type="term" value="P:glyceraldehyde-3-phosphate biosynthetic process"/>
    <property type="evidence" value="ECO:0007669"/>
    <property type="project" value="TreeGrafter"/>
</dbReference>
<dbReference type="GO" id="GO:0006094">
    <property type="term" value="P:gluconeogenesis"/>
    <property type="evidence" value="ECO:0007669"/>
    <property type="project" value="UniProtKB-UniRule"/>
</dbReference>
<dbReference type="RefSeq" id="WP_043190776.1">
    <property type="nucleotide sequence ID" value="NZ_CP009533.1"/>
</dbReference>
<proteinExistence type="inferred from homology"/>
<dbReference type="EC" id="5.3.1.1" evidence="8 9"/>
<dbReference type="InterPro" id="IPR013785">
    <property type="entry name" value="Aldolase_TIM"/>
</dbReference>
<keyword evidence="5 8" id="KW-0963">Cytoplasm</keyword>
<dbReference type="UniPathway" id="UPA00109">
    <property type="reaction ID" value="UER00189"/>
</dbReference>
<evidence type="ECO:0000256" key="7">
    <source>
        <dbReference type="ARBA" id="ARBA00023235"/>
    </source>
</evidence>
<dbReference type="InterPro" id="IPR020861">
    <property type="entry name" value="Triosephosphate_isomerase_AS"/>
</dbReference>
<keyword evidence="6 8" id="KW-0324">Glycolysis</keyword>
<evidence type="ECO:0000256" key="6">
    <source>
        <dbReference type="ARBA" id="ARBA00023152"/>
    </source>
</evidence>
<dbReference type="InterPro" id="IPR035990">
    <property type="entry name" value="TIM_sf"/>
</dbReference>
<dbReference type="GO" id="GO:0004807">
    <property type="term" value="F:triose-phosphate isomerase activity"/>
    <property type="evidence" value="ECO:0007669"/>
    <property type="project" value="UniProtKB-UniRule"/>
</dbReference>
<dbReference type="GO" id="GO:0006096">
    <property type="term" value="P:glycolytic process"/>
    <property type="evidence" value="ECO:0007669"/>
    <property type="project" value="UniProtKB-UniRule"/>
</dbReference>
<organism evidence="10 11">
    <name type="scientific">Pseudomonas rhizosphaerae</name>
    <dbReference type="NCBI Taxonomy" id="216142"/>
    <lineage>
        <taxon>Bacteria</taxon>
        <taxon>Pseudomonadati</taxon>
        <taxon>Pseudomonadota</taxon>
        <taxon>Gammaproteobacteria</taxon>
        <taxon>Pseudomonadales</taxon>
        <taxon>Pseudomonadaceae</taxon>
        <taxon>Pseudomonas</taxon>
    </lineage>
</organism>
<comment type="subcellular location">
    <subcellularLocation>
        <location evidence="8 9">Cytoplasm</location>
    </subcellularLocation>
</comment>
<dbReference type="CDD" id="cd00311">
    <property type="entry name" value="TIM"/>
    <property type="match status" value="1"/>
</dbReference>
<dbReference type="PANTHER" id="PTHR21139">
    <property type="entry name" value="TRIOSEPHOSPHATE ISOMERASE"/>
    <property type="match status" value="1"/>
</dbReference>
<gene>
    <name evidence="8" type="primary">tpiA</name>
    <name evidence="10" type="ORF">LT40_13165</name>
</gene>
<evidence type="ECO:0000256" key="9">
    <source>
        <dbReference type="RuleBase" id="RU363013"/>
    </source>
</evidence>
<dbReference type="SUPFAM" id="SSF51351">
    <property type="entry name" value="Triosephosphate isomerase (TIM)"/>
    <property type="match status" value="1"/>
</dbReference>
<dbReference type="EMBL" id="CP009533">
    <property type="protein sequence ID" value="AIS18279.1"/>
    <property type="molecule type" value="Genomic_DNA"/>
</dbReference>
<dbReference type="InterPro" id="IPR022896">
    <property type="entry name" value="TrioseP_Isoase_bac/euk"/>
</dbReference>
<feature type="binding site" evidence="8">
    <location>
        <position position="212"/>
    </location>
    <ligand>
        <name>substrate</name>
    </ligand>
</feature>
<dbReference type="AlphaFoldDB" id="A0A089YRM4"/>
<keyword evidence="4 8" id="KW-0312">Gluconeogenesis</keyword>
<comment type="similarity">
    <text evidence="3 8 9">Belongs to the triosephosphate isomerase family.</text>
</comment>
<comment type="catalytic activity">
    <reaction evidence="8 9">
        <text>D-glyceraldehyde 3-phosphate = dihydroxyacetone phosphate</text>
        <dbReference type="Rhea" id="RHEA:18585"/>
        <dbReference type="ChEBI" id="CHEBI:57642"/>
        <dbReference type="ChEBI" id="CHEBI:59776"/>
        <dbReference type="EC" id="5.3.1.1"/>
    </reaction>
</comment>
<dbReference type="KEGG" id="prh:LT40_13165"/>
<dbReference type="HOGENOM" id="CLU_024251_2_1_6"/>
<evidence type="ECO:0000256" key="5">
    <source>
        <dbReference type="ARBA" id="ARBA00022490"/>
    </source>
</evidence>
<evidence type="ECO:0000256" key="1">
    <source>
        <dbReference type="ARBA" id="ARBA00004680"/>
    </source>
</evidence>
<comment type="subunit">
    <text evidence="8 9">Homodimer.</text>
</comment>
<evidence type="ECO:0000313" key="10">
    <source>
        <dbReference type="EMBL" id="AIS18279.1"/>
    </source>
</evidence>
<feature type="binding site" evidence="8">
    <location>
        <begin position="9"/>
        <end position="11"/>
    </location>
    <ligand>
        <name>substrate</name>
    </ligand>
</feature>
<dbReference type="Pfam" id="PF00121">
    <property type="entry name" value="TIM"/>
    <property type="match status" value="1"/>
</dbReference>
<dbReference type="FunFam" id="3.20.20.70:FF:000016">
    <property type="entry name" value="Triosephosphate isomerase"/>
    <property type="match status" value="1"/>
</dbReference>
<evidence type="ECO:0000256" key="3">
    <source>
        <dbReference type="ARBA" id="ARBA00007422"/>
    </source>
</evidence>
<dbReference type="eggNOG" id="COG0149">
    <property type="taxonomic scope" value="Bacteria"/>
</dbReference>
<dbReference type="PANTHER" id="PTHR21139:SF42">
    <property type="entry name" value="TRIOSEPHOSPHATE ISOMERASE"/>
    <property type="match status" value="1"/>
</dbReference>
<dbReference type="Gene3D" id="3.20.20.70">
    <property type="entry name" value="Aldolase class I"/>
    <property type="match status" value="1"/>
</dbReference>
<feature type="binding site" evidence="8">
    <location>
        <position position="173"/>
    </location>
    <ligand>
        <name>substrate</name>
    </ligand>
</feature>
<dbReference type="GO" id="GO:0019563">
    <property type="term" value="P:glycerol catabolic process"/>
    <property type="evidence" value="ECO:0007669"/>
    <property type="project" value="TreeGrafter"/>
</dbReference>
<comment type="function">
    <text evidence="8">Involved in the gluconeogenesis. Catalyzes stereospecifically the conversion of dihydroxyacetone phosphate (DHAP) to D-glyceraldehyde-3-phosphate (G3P).</text>
</comment>